<evidence type="ECO:0000313" key="2">
    <source>
        <dbReference type="EMBL" id="KAJ8943637.1"/>
    </source>
</evidence>
<name>A0AAV8XYT4_9CUCU</name>
<accession>A0AAV8XYT4</accession>
<keyword evidence="3" id="KW-1185">Reference proteome</keyword>
<protein>
    <submittedName>
        <fullName evidence="2">Uncharacterized protein</fullName>
    </submittedName>
</protein>
<feature type="coiled-coil region" evidence="1">
    <location>
        <begin position="104"/>
        <end position="138"/>
    </location>
</feature>
<dbReference type="EMBL" id="JAPWTK010000282">
    <property type="protein sequence ID" value="KAJ8943637.1"/>
    <property type="molecule type" value="Genomic_DNA"/>
</dbReference>
<evidence type="ECO:0000313" key="3">
    <source>
        <dbReference type="Proteomes" id="UP001162162"/>
    </source>
</evidence>
<sequence>MFLIKKKWKKKPKLDNDIDALWGDDLDENALEDCIKLATQVCEEDIVTCTQLNNVTILPTYSAFKERSSIISSTQVFDSRQPSTSTVKAVTKTKAVGEGSEKEIKLLREQYEEKIGEVAVLRAQIQETKINIQLEQQKTQNEWKQKLSTSERQIKSIKKIANLKQKILDVTKRTNLNASLNATQNTTNQKNKADQLIVNQIKMDKSKTKIQVIIHPVYPLKEIIKNSVFNIPKQQQHVIKKKLTYPCRNAIPYLQNQTIFATIAVDKSVISIKSIYPEILNLMYCTQDELNSDERINSINKIICTCEQFIEDLQNFLDQIKHNLRREDILEADTNYLKYQELLEKEEIGMKAATLLNFLSKLFPYCDYLKGYGCKNRELNFEDRESYTKKISLSREQTTARKAKVMSSFICSTLQLLVNIVKSRNFDYEIILSRPPIDVICDITLLFKVASQHSSFVEYLFNKSSNSITSKKGVLYFNEDVCRFYVFVMLFDNSVFKLNGEYFSLSVCLNMLCFIYNTFQTSSWIHHRDAKECECVPQLYKLEIEIVFIALKMYVEEIKQSKKKTSDWKYFFKNPITVKVLSLMTFNSYELTEKYITAFSQKKTLEKLNISEEVTDIPSNAFAKLDF</sequence>
<dbReference type="AlphaFoldDB" id="A0AAV8XYT4"/>
<evidence type="ECO:0000256" key="1">
    <source>
        <dbReference type="SAM" id="Coils"/>
    </source>
</evidence>
<keyword evidence="1" id="KW-0175">Coiled coil</keyword>
<comment type="caution">
    <text evidence="2">The sequence shown here is derived from an EMBL/GenBank/DDBJ whole genome shotgun (WGS) entry which is preliminary data.</text>
</comment>
<proteinExistence type="predicted"/>
<reference evidence="2" key="1">
    <citation type="journal article" date="2023" name="Insect Mol. Biol.">
        <title>Genome sequencing provides insights into the evolution of gene families encoding plant cell wall-degrading enzymes in longhorned beetles.</title>
        <authorList>
            <person name="Shin N.R."/>
            <person name="Okamura Y."/>
            <person name="Kirsch R."/>
            <person name="Pauchet Y."/>
        </authorList>
    </citation>
    <scope>NUCLEOTIDE SEQUENCE</scope>
    <source>
        <strain evidence="2">AMC_N1</strain>
    </source>
</reference>
<organism evidence="2 3">
    <name type="scientific">Aromia moschata</name>
    <dbReference type="NCBI Taxonomy" id="1265417"/>
    <lineage>
        <taxon>Eukaryota</taxon>
        <taxon>Metazoa</taxon>
        <taxon>Ecdysozoa</taxon>
        <taxon>Arthropoda</taxon>
        <taxon>Hexapoda</taxon>
        <taxon>Insecta</taxon>
        <taxon>Pterygota</taxon>
        <taxon>Neoptera</taxon>
        <taxon>Endopterygota</taxon>
        <taxon>Coleoptera</taxon>
        <taxon>Polyphaga</taxon>
        <taxon>Cucujiformia</taxon>
        <taxon>Chrysomeloidea</taxon>
        <taxon>Cerambycidae</taxon>
        <taxon>Cerambycinae</taxon>
        <taxon>Callichromatini</taxon>
        <taxon>Aromia</taxon>
    </lineage>
</organism>
<gene>
    <name evidence="2" type="ORF">NQ318_005638</name>
</gene>
<dbReference type="Proteomes" id="UP001162162">
    <property type="component" value="Unassembled WGS sequence"/>
</dbReference>